<evidence type="ECO:0000256" key="1">
    <source>
        <dbReference type="ARBA" id="ARBA00004442"/>
    </source>
</evidence>
<evidence type="ECO:0000256" key="12">
    <source>
        <dbReference type="SAM" id="SignalP"/>
    </source>
</evidence>
<dbReference type="InterPro" id="IPR001775">
    <property type="entry name" value="GspD/PilQ"/>
</dbReference>
<feature type="domain" description="Type II/III secretion system secretin-like" evidence="13">
    <location>
        <begin position="548"/>
        <end position="707"/>
    </location>
</feature>
<feature type="domain" description="NolW-like" evidence="14">
    <location>
        <begin position="209"/>
        <end position="268"/>
    </location>
</feature>
<evidence type="ECO:0000256" key="3">
    <source>
        <dbReference type="ARBA" id="ARBA00022448"/>
    </source>
</evidence>
<dbReference type="GO" id="GO:0015627">
    <property type="term" value="C:type II protein secretion system complex"/>
    <property type="evidence" value="ECO:0007669"/>
    <property type="project" value="InterPro"/>
</dbReference>
<dbReference type="InterPro" id="IPR005644">
    <property type="entry name" value="NolW-like"/>
</dbReference>
<evidence type="ECO:0000259" key="13">
    <source>
        <dbReference type="Pfam" id="PF00263"/>
    </source>
</evidence>
<dbReference type="GO" id="GO:0009279">
    <property type="term" value="C:cell outer membrane"/>
    <property type="evidence" value="ECO:0007669"/>
    <property type="project" value="UniProtKB-SubCell"/>
</dbReference>
<feature type="signal peptide" evidence="12">
    <location>
        <begin position="1"/>
        <end position="28"/>
    </location>
</feature>
<gene>
    <name evidence="16" type="primary">gspD</name>
    <name evidence="16" type="ORF">GCU85_03070</name>
</gene>
<comment type="subcellular location">
    <subcellularLocation>
        <location evidence="1 10">Cell outer membrane</location>
    </subcellularLocation>
</comment>
<dbReference type="PANTHER" id="PTHR30332:SF25">
    <property type="entry name" value="SECRETIN XPSD"/>
    <property type="match status" value="1"/>
</dbReference>
<dbReference type="AlphaFoldDB" id="A0A6N7EVY8"/>
<dbReference type="InterPro" id="IPR004846">
    <property type="entry name" value="T2SS/T3SS_dom"/>
</dbReference>
<dbReference type="EMBL" id="WHNW01000002">
    <property type="protein sequence ID" value="MPV85720.1"/>
    <property type="molecule type" value="Genomic_DNA"/>
</dbReference>
<evidence type="ECO:0000256" key="11">
    <source>
        <dbReference type="SAM" id="MobiDB-lite"/>
    </source>
</evidence>
<feature type="compositionally biased region" description="Low complexity" evidence="11">
    <location>
        <begin position="400"/>
        <end position="433"/>
    </location>
</feature>
<evidence type="ECO:0000256" key="4">
    <source>
        <dbReference type="ARBA" id="ARBA00022452"/>
    </source>
</evidence>
<evidence type="ECO:0000256" key="8">
    <source>
        <dbReference type="ARBA" id="ARBA00023136"/>
    </source>
</evidence>
<feature type="domain" description="NolW-like" evidence="14">
    <location>
        <begin position="351"/>
        <end position="482"/>
    </location>
</feature>
<reference evidence="16 17" key="1">
    <citation type="submission" date="2019-10" db="EMBL/GenBank/DDBJ databases">
        <title>Cardiobacteriales fam. a chemoheterotrophic member of the order Cardiobacteriales, and proposal of Cardiobacteriales fam. nov.</title>
        <authorList>
            <person name="Wang C."/>
        </authorList>
    </citation>
    <scope>NUCLEOTIDE SEQUENCE [LARGE SCALE GENOMIC DNA]</scope>
    <source>
        <strain evidence="16 17">ML27</strain>
    </source>
</reference>
<dbReference type="Pfam" id="PF03958">
    <property type="entry name" value="Secretin_N"/>
    <property type="match status" value="2"/>
</dbReference>
<dbReference type="PANTHER" id="PTHR30332">
    <property type="entry name" value="PROBABLE GENERAL SECRETION PATHWAY PROTEIN D"/>
    <property type="match status" value="1"/>
</dbReference>
<dbReference type="NCBIfam" id="TIGR02517">
    <property type="entry name" value="type_II_gspD"/>
    <property type="match status" value="1"/>
</dbReference>
<comment type="similarity">
    <text evidence="2">Belongs to the bacterial secretin family. GSP D subfamily.</text>
</comment>
<evidence type="ECO:0000256" key="9">
    <source>
        <dbReference type="ARBA" id="ARBA00023237"/>
    </source>
</evidence>
<dbReference type="Pfam" id="PF21305">
    <property type="entry name" value="type_II_gspD_N0"/>
    <property type="match status" value="1"/>
</dbReference>
<evidence type="ECO:0000259" key="15">
    <source>
        <dbReference type="Pfam" id="PF21305"/>
    </source>
</evidence>
<keyword evidence="4" id="KW-1134">Transmembrane beta strand</keyword>
<dbReference type="InterPro" id="IPR050810">
    <property type="entry name" value="Bact_Secretion_Sys_Channel"/>
</dbReference>
<keyword evidence="3 10" id="KW-0813">Transport</keyword>
<evidence type="ECO:0000256" key="6">
    <source>
        <dbReference type="ARBA" id="ARBA00022729"/>
    </source>
</evidence>
<keyword evidence="9" id="KW-0998">Cell outer membrane</keyword>
<comment type="caution">
    <text evidence="16">The sequence shown here is derived from an EMBL/GenBank/DDBJ whole genome shotgun (WGS) entry which is preliminary data.</text>
</comment>
<dbReference type="InterPro" id="IPR013356">
    <property type="entry name" value="T2SS_GspD"/>
</dbReference>
<dbReference type="InterPro" id="IPR038591">
    <property type="entry name" value="NolW-like_sf"/>
</dbReference>
<dbReference type="InterPro" id="IPR049371">
    <property type="entry name" value="GspD-like_N0"/>
</dbReference>
<sequence>MGNIKMNKKILCALGVFALLGLSGCASELQEQETMSRIQQELLRENPLQIHENRRLSNEGAEGVYGDKNGDNQSVEDTAPVFESERATGSVVNPNAKRPQYTGGRSAGTVTLNFENADLREVVKFVMTDLLEQNYILSPAVQGQVTLQTSEPIAKEDLLPTLETLLKVNGAVIVQDGDLVRILPLGEANRGTLAPKVGRIDSLKPGYEVRIIPLKYLSATEAQKNLEPFLPAGSLLQVDPVKNILTVAGTSSELANIQQTIDTFDVDWLKGMSIGVYRLQNVGVQDVLPELEGLFGASGSTPFAGLFQFIPMERLNAVMVITRQENYLVEARRWLEKLDRTNNGETERLYVYRVQNGRAEDLAGVLSGIFASSSSSTSTSTPRDPSVAPGQTPVRVTSPAAVGAASNASNAGSASTGSTGGSATLQSSLSSNAGGRSGNAVAGAQATITADEVNNSLVIKATPANYDLVLQALRQLDVPKLQVLLDVVIAEINLTDDLRYGFKYFLEKGGEGGSQQGISVSQVPEKAAGGFNYTLANIAGRVNVTIDALAQKGLAQFLSTPSLMVLDNETATMNVGEDIAIPNPVIQNGDIVSTSTTYLNTGVDLEITPRVNAGGVVQLTIKQRVSRNSGTGSDDAPNIFTREIASAINAQDGETIVLGGLIQEQSNTSRNGVPLLQDIPLAGALFRSTGRNTTRTELIVLVTPRVARNADEALNITREFRQRMKGLDIYNETKRKYSQ</sequence>
<feature type="region of interest" description="Disordered" evidence="11">
    <location>
        <begin position="50"/>
        <end position="104"/>
    </location>
</feature>
<keyword evidence="17" id="KW-1185">Reference proteome</keyword>
<feature type="chain" id="PRO_5026810117" evidence="12">
    <location>
        <begin position="29"/>
        <end position="739"/>
    </location>
</feature>
<accession>A0A6N7EVY8</accession>
<evidence type="ECO:0000256" key="7">
    <source>
        <dbReference type="ARBA" id="ARBA00022927"/>
    </source>
</evidence>
<feature type="region of interest" description="Disordered" evidence="11">
    <location>
        <begin position="373"/>
        <end position="436"/>
    </location>
</feature>
<evidence type="ECO:0000313" key="16">
    <source>
        <dbReference type="EMBL" id="MPV85720.1"/>
    </source>
</evidence>
<dbReference type="Pfam" id="PF00263">
    <property type="entry name" value="Secretin"/>
    <property type="match status" value="1"/>
</dbReference>
<dbReference type="PRINTS" id="PR00811">
    <property type="entry name" value="BCTERIALGSPD"/>
</dbReference>
<evidence type="ECO:0000256" key="10">
    <source>
        <dbReference type="RuleBase" id="RU004004"/>
    </source>
</evidence>
<evidence type="ECO:0000313" key="17">
    <source>
        <dbReference type="Proteomes" id="UP000471298"/>
    </source>
</evidence>
<keyword evidence="6 12" id="KW-0732">Signal</keyword>
<dbReference type="Proteomes" id="UP000471298">
    <property type="component" value="Unassembled WGS sequence"/>
</dbReference>
<evidence type="ECO:0000259" key="14">
    <source>
        <dbReference type="Pfam" id="PF03958"/>
    </source>
</evidence>
<proteinExistence type="inferred from homology"/>
<organism evidence="16 17">
    <name type="scientific">Ostreibacterium oceani</name>
    <dbReference type="NCBI Taxonomy" id="2654998"/>
    <lineage>
        <taxon>Bacteria</taxon>
        <taxon>Pseudomonadati</taxon>
        <taxon>Pseudomonadota</taxon>
        <taxon>Gammaproteobacteria</taxon>
        <taxon>Cardiobacteriales</taxon>
        <taxon>Ostreibacteriaceae</taxon>
        <taxon>Ostreibacterium</taxon>
    </lineage>
</organism>
<evidence type="ECO:0000256" key="5">
    <source>
        <dbReference type="ARBA" id="ARBA00022692"/>
    </source>
</evidence>
<protein>
    <submittedName>
        <fullName evidence="16">Type II secretion system protein GspD</fullName>
    </submittedName>
</protein>
<dbReference type="Gene3D" id="3.30.1370.120">
    <property type="match status" value="2"/>
</dbReference>
<keyword evidence="7" id="KW-0653">Protein transport</keyword>
<dbReference type="InParanoid" id="A0A6N7EVY8"/>
<dbReference type="GO" id="GO:0015628">
    <property type="term" value="P:protein secretion by the type II secretion system"/>
    <property type="evidence" value="ECO:0007669"/>
    <property type="project" value="InterPro"/>
</dbReference>
<keyword evidence="5" id="KW-0812">Transmembrane</keyword>
<dbReference type="PROSITE" id="PS51257">
    <property type="entry name" value="PROKAR_LIPOPROTEIN"/>
    <property type="match status" value="1"/>
</dbReference>
<keyword evidence="8" id="KW-0472">Membrane</keyword>
<feature type="domain" description="GspD-like N0" evidence="15">
    <location>
        <begin position="112"/>
        <end position="182"/>
    </location>
</feature>
<evidence type="ECO:0000256" key="2">
    <source>
        <dbReference type="ARBA" id="ARBA00006980"/>
    </source>
</evidence>
<name>A0A6N7EVY8_9GAMM</name>